<protein>
    <submittedName>
        <fullName evidence="1 3">Uncharacterized protein</fullName>
    </submittedName>
</protein>
<keyword evidence="2" id="KW-1185">Reference proteome</keyword>
<sequence>MQAVPAGPVPRDCPTEVAAVGLGVRVGGSRQEHKQSTLVTSRAITRLKQLPEAREKELKAPDTSAPWSNSWTPLKMRDRRFQNLEDARACHVSRDCPTEAAARGFRGRTESSGQECYKRGNIWTPVEMRTEAAAGGSGGKAGGPGQECYKLATSPVRALRMVVVAMAKLQVHTVKDIAEGLEAREKNAAGVAKLATSPVRALRTAVAATAKLQVYTVVDIAEGLEARDKNATSWPHRPLVHSERRWQLWWSPKWIPWRR</sequence>
<dbReference type="AlphaFoldDB" id="A0A6A6Y7R5"/>
<evidence type="ECO:0000313" key="3">
    <source>
        <dbReference type="RefSeq" id="XP_033571189.1"/>
    </source>
</evidence>
<dbReference type="Proteomes" id="UP000504636">
    <property type="component" value="Unplaced"/>
</dbReference>
<reference evidence="3" key="2">
    <citation type="submission" date="2020-04" db="EMBL/GenBank/DDBJ databases">
        <authorList>
            <consortium name="NCBI Genome Project"/>
        </authorList>
    </citation>
    <scope>NUCLEOTIDE SEQUENCE</scope>
    <source>
        <strain evidence="3">CBS 304.34</strain>
    </source>
</reference>
<accession>A0A6A6Y7R5</accession>
<reference evidence="1 3" key="1">
    <citation type="journal article" date="2020" name="Stud. Mycol.">
        <title>101 Dothideomycetes genomes: a test case for predicting lifestyles and emergence of pathogens.</title>
        <authorList>
            <person name="Haridas S."/>
            <person name="Albert R."/>
            <person name="Binder M."/>
            <person name="Bloem J."/>
            <person name="Labutti K."/>
            <person name="Salamov A."/>
            <person name="Andreopoulos B."/>
            <person name="Baker S."/>
            <person name="Barry K."/>
            <person name="Bills G."/>
            <person name="Bluhm B."/>
            <person name="Cannon C."/>
            <person name="Castanera R."/>
            <person name="Culley D."/>
            <person name="Daum C."/>
            <person name="Ezra D."/>
            <person name="Gonzalez J."/>
            <person name="Henrissat B."/>
            <person name="Kuo A."/>
            <person name="Liang C."/>
            <person name="Lipzen A."/>
            <person name="Lutzoni F."/>
            <person name="Magnuson J."/>
            <person name="Mondo S."/>
            <person name="Nolan M."/>
            <person name="Ohm R."/>
            <person name="Pangilinan J."/>
            <person name="Park H.-J."/>
            <person name="Ramirez L."/>
            <person name="Alfaro M."/>
            <person name="Sun H."/>
            <person name="Tritt A."/>
            <person name="Yoshinaga Y."/>
            <person name="Zwiers L.-H."/>
            <person name="Turgeon B."/>
            <person name="Goodwin S."/>
            <person name="Spatafora J."/>
            <person name="Crous P."/>
            <person name="Grigoriev I."/>
        </authorList>
    </citation>
    <scope>NUCLEOTIDE SEQUENCE</scope>
    <source>
        <strain evidence="1 3">CBS 304.34</strain>
    </source>
</reference>
<dbReference type="RefSeq" id="XP_033571189.1">
    <property type="nucleotide sequence ID" value="XM_033726050.1"/>
</dbReference>
<dbReference type="EMBL" id="MU003714">
    <property type="protein sequence ID" value="KAF2804225.1"/>
    <property type="molecule type" value="Genomic_DNA"/>
</dbReference>
<evidence type="ECO:0000313" key="2">
    <source>
        <dbReference type="Proteomes" id="UP000504636"/>
    </source>
</evidence>
<proteinExistence type="predicted"/>
<dbReference type="GeneID" id="54466943"/>
<reference evidence="3" key="3">
    <citation type="submission" date="2025-04" db="UniProtKB">
        <authorList>
            <consortium name="RefSeq"/>
        </authorList>
    </citation>
    <scope>IDENTIFICATION</scope>
    <source>
        <strain evidence="3">CBS 304.34</strain>
    </source>
</reference>
<organism evidence="1">
    <name type="scientific">Mytilinidion resinicola</name>
    <dbReference type="NCBI Taxonomy" id="574789"/>
    <lineage>
        <taxon>Eukaryota</taxon>
        <taxon>Fungi</taxon>
        <taxon>Dikarya</taxon>
        <taxon>Ascomycota</taxon>
        <taxon>Pezizomycotina</taxon>
        <taxon>Dothideomycetes</taxon>
        <taxon>Pleosporomycetidae</taxon>
        <taxon>Mytilinidiales</taxon>
        <taxon>Mytilinidiaceae</taxon>
        <taxon>Mytilinidion</taxon>
    </lineage>
</organism>
<gene>
    <name evidence="1 3" type="ORF">BDZ99DRAFT_525817</name>
</gene>
<evidence type="ECO:0000313" key="1">
    <source>
        <dbReference type="EMBL" id="KAF2804225.1"/>
    </source>
</evidence>
<name>A0A6A6Y7R5_9PEZI</name>